<dbReference type="Gene3D" id="2.40.50.140">
    <property type="entry name" value="Nucleic acid-binding proteins"/>
    <property type="match status" value="1"/>
</dbReference>
<dbReference type="Proteomes" id="UP000530660">
    <property type="component" value="Unassembled WGS sequence"/>
</dbReference>
<dbReference type="InterPro" id="IPR012340">
    <property type="entry name" value="NA-bd_OB-fold"/>
</dbReference>
<gene>
    <name evidence="1" type="ORF">F1559_005108</name>
</gene>
<keyword evidence="2" id="KW-1185">Reference proteome</keyword>
<dbReference type="Pfam" id="PF15490">
    <property type="entry name" value="Ten1_2"/>
    <property type="match status" value="1"/>
</dbReference>
<organism evidence="1 2">
    <name type="scientific">Cyanidiococcus yangmingshanensis</name>
    <dbReference type="NCBI Taxonomy" id="2690220"/>
    <lineage>
        <taxon>Eukaryota</taxon>
        <taxon>Rhodophyta</taxon>
        <taxon>Bangiophyceae</taxon>
        <taxon>Cyanidiales</taxon>
        <taxon>Cyanidiaceae</taxon>
        <taxon>Cyanidiococcus</taxon>
    </lineage>
</organism>
<reference evidence="1 2" key="1">
    <citation type="journal article" date="2020" name="J. Phycol.">
        <title>Comparative genome analysis reveals Cyanidiococcus gen. nov., a new extremophilic red algal genus sister to Cyanidioschyzon (Cyanidioschyzonaceae, Rhodophyta).</title>
        <authorList>
            <person name="Liu S.-L."/>
            <person name="Chiang Y.-R."/>
            <person name="Yoon H.S."/>
            <person name="Fu H.-Y."/>
        </authorList>
    </citation>
    <scope>NUCLEOTIDE SEQUENCE [LARGE SCALE GENOMIC DNA]</scope>
    <source>
        <strain evidence="1 2">THAL066</strain>
    </source>
</reference>
<sequence length="141" mass="15513">MGGHLPEGIRIGALVEVTGRLYSVPDTPPTATWSSLATHPKLRLPKWFFTESFVGFRYSPERDGGTVGGRPNDHQSHVTAKVLLDAVALRCVDGLDMVLYEQVLREREAYLREYFACVEAATAFVGSGGRGIFATGSRRDR</sequence>
<dbReference type="AlphaFoldDB" id="A0A7J7ISH1"/>
<protein>
    <submittedName>
        <fullName evidence="1">Uncharacterized protein</fullName>
    </submittedName>
</protein>
<evidence type="ECO:0000313" key="1">
    <source>
        <dbReference type="EMBL" id="KAF6005504.1"/>
    </source>
</evidence>
<dbReference type="OrthoDB" id="342190at2759"/>
<name>A0A7J7ISH1_9RHOD</name>
<proteinExistence type="predicted"/>
<dbReference type="EMBL" id="VWRR01000001">
    <property type="protein sequence ID" value="KAF6005504.1"/>
    <property type="molecule type" value="Genomic_DNA"/>
</dbReference>
<dbReference type="InterPro" id="IPR029146">
    <property type="entry name" value="Ten1_animal_plant"/>
</dbReference>
<accession>A0A7J7ISH1</accession>
<comment type="caution">
    <text evidence="1">The sequence shown here is derived from an EMBL/GenBank/DDBJ whole genome shotgun (WGS) entry which is preliminary data.</text>
</comment>
<evidence type="ECO:0000313" key="2">
    <source>
        <dbReference type="Proteomes" id="UP000530660"/>
    </source>
</evidence>